<dbReference type="EMBL" id="CP026095">
    <property type="protein sequence ID" value="AZV42419.1"/>
    <property type="molecule type" value="Genomic_DNA"/>
</dbReference>
<gene>
    <name evidence="1" type="ORF">BAOM_1809</name>
</gene>
<dbReference type="Proteomes" id="UP000283095">
    <property type="component" value="Chromosome"/>
</dbReference>
<dbReference type="AlphaFoldDB" id="A0A3T0KPV7"/>
<organism evidence="1 2">
    <name type="scientific">Peribacillus asahii</name>
    <dbReference type="NCBI Taxonomy" id="228899"/>
    <lineage>
        <taxon>Bacteria</taxon>
        <taxon>Bacillati</taxon>
        <taxon>Bacillota</taxon>
        <taxon>Bacilli</taxon>
        <taxon>Bacillales</taxon>
        <taxon>Bacillaceae</taxon>
        <taxon>Peribacillus</taxon>
    </lineage>
</organism>
<name>A0A3T0KPV7_9BACI</name>
<dbReference type="KEGG" id="pasa:BAOM_1809"/>
<accession>A0A3T0KPV7</accession>
<sequence>MENKLKLTEFPVDLIKQIKAYQQKSLISSFVGAVYELIQKGLTSAS</sequence>
<proteinExistence type="predicted"/>
<evidence type="ECO:0000313" key="1">
    <source>
        <dbReference type="EMBL" id="AZV42419.1"/>
    </source>
</evidence>
<reference evidence="1 2" key="1">
    <citation type="submission" date="2018-01" db="EMBL/GenBank/DDBJ databases">
        <title>Bacillus asahii Genome sequencing and assembly.</title>
        <authorList>
            <person name="Jiang H."/>
            <person name="Feng Y."/>
            <person name="Zhao F."/>
            <person name="Lin X."/>
        </authorList>
    </citation>
    <scope>NUCLEOTIDE SEQUENCE [LARGE SCALE GENOMIC DNA]</scope>
    <source>
        <strain evidence="1 2">OM18</strain>
    </source>
</reference>
<protein>
    <submittedName>
        <fullName evidence="1">Uncharacterized protein</fullName>
    </submittedName>
</protein>
<evidence type="ECO:0000313" key="2">
    <source>
        <dbReference type="Proteomes" id="UP000283095"/>
    </source>
</evidence>